<keyword evidence="5" id="KW-1185">Reference proteome</keyword>
<gene>
    <name evidence="4" type="ORF">AB1Y20_007275</name>
</gene>
<keyword evidence="1" id="KW-0732">Signal</keyword>
<comment type="caution">
    <text evidence="4">The sequence shown here is derived from an EMBL/GenBank/DDBJ whole genome shotgun (WGS) entry which is preliminary data.</text>
</comment>
<accession>A0AB34IWL1</accession>
<evidence type="ECO:0000259" key="2">
    <source>
        <dbReference type="Pfam" id="PF14323"/>
    </source>
</evidence>
<feature type="signal peptide" evidence="1">
    <location>
        <begin position="1"/>
        <end position="24"/>
    </location>
</feature>
<dbReference type="PANTHER" id="PTHR37321:SF1">
    <property type="entry name" value="EXPORTED PROTEIN"/>
    <property type="match status" value="1"/>
</dbReference>
<reference evidence="4 5" key="1">
    <citation type="journal article" date="2024" name="Science">
        <title>Giant polyketide synthase enzymes in the biosynthesis of giant marine polyether toxins.</title>
        <authorList>
            <person name="Fallon T.R."/>
            <person name="Shende V.V."/>
            <person name="Wierzbicki I.H."/>
            <person name="Pendleton A.L."/>
            <person name="Watervoot N.F."/>
            <person name="Auber R.P."/>
            <person name="Gonzalez D.J."/>
            <person name="Wisecaver J.H."/>
            <person name="Moore B.S."/>
        </authorList>
    </citation>
    <scope>NUCLEOTIDE SEQUENCE [LARGE SCALE GENOMIC DNA]</scope>
    <source>
        <strain evidence="4 5">12B1</strain>
    </source>
</reference>
<feature type="chain" id="PRO_5044344104" evidence="1">
    <location>
        <begin position="25"/>
        <end position="586"/>
    </location>
</feature>
<feature type="domain" description="GxGYxYP putative glycoside hydrolase C-terminal" evidence="2">
    <location>
        <begin position="320"/>
        <end position="441"/>
    </location>
</feature>
<organism evidence="4 5">
    <name type="scientific">Prymnesium parvum</name>
    <name type="common">Toxic golden alga</name>
    <dbReference type="NCBI Taxonomy" id="97485"/>
    <lineage>
        <taxon>Eukaryota</taxon>
        <taxon>Haptista</taxon>
        <taxon>Haptophyta</taxon>
        <taxon>Prymnesiophyceae</taxon>
        <taxon>Prymnesiales</taxon>
        <taxon>Prymnesiaceae</taxon>
        <taxon>Prymnesium</taxon>
    </lineage>
</organism>
<evidence type="ECO:0000259" key="3">
    <source>
        <dbReference type="Pfam" id="PF20958"/>
    </source>
</evidence>
<dbReference type="Proteomes" id="UP001515480">
    <property type="component" value="Unassembled WGS sequence"/>
</dbReference>
<dbReference type="InterPro" id="IPR038410">
    <property type="entry name" value="GxGYxYP_C_sf"/>
</dbReference>
<proteinExistence type="predicted"/>
<name>A0AB34IWL1_PRYPA</name>
<protein>
    <submittedName>
        <fullName evidence="4">Uncharacterized protein</fullName>
    </submittedName>
</protein>
<evidence type="ECO:0000313" key="5">
    <source>
        <dbReference type="Proteomes" id="UP001515480"/>
    </source>
</evidence>
<dbReference type="Pfam" id="PF20958">
    <property type="entry name" value="GxGYxYP_N_3rd"/>
    <property type="match status" value="1"/>
</dbReference>
<feature type="domain" description="GxGYxYP putative glycoside hydrolase third N-terminal" evidence="3">
    <location>
        <begin position="212"/>
        <end position="292"/>
    </location>
</feature>
<dbReference type="PROSITE" id="PS51257">
    <property type="entry name" value="PROKAR_LIPOPROTEIN"/>
    <property type="match status" value="1"/>
</dbReference>
<dbReference type="InterPro" id="IPR025832">
    <property type="entry name" value="GxGYxYP_C"/>
</dbReference>
<dbReference type="Gene3D" id="3.20.20.490">
    <property type="entry name" value="GxGYxYP glycoside hydrolase, C-terminal domain"/>
    <property type="match status" value="1"/>
</dbReference>
<evidence type="ECO:0000313" key="4">
    <source>
        <dbReference type="EMBL" id="KAL1507658.1"/>
    </source>
</evidence>
<dbReference type="PANTHER" id="PTHR37321">
    <property type="entry name" value="EXPORTED PROTEIN-RELATED"/>
    <property type="match status" value="1"/>
</dbReference>
<dbReference type="Pfam" id="PF14323">
    <property type="entry name" value="GxGYxYP_C"/>
    <property type="match status" value="1"/>
</dbReference>
<sequence length="586" mass="63200">MPPRQAASALVATLSLAACAPAPATYWDLHAAALAESLGYDELLTAHALQGLANQQRPTLFFDTGARNYDWPAAESWWRAKLEADGRVRFTEAPPTLCGLIAAAPATRGLVVYAAAGDFGDGYSAAIALTLASQRGLLPVADATLRRHACLRALPLAVDLRLLLAGKSRTQAWEWALATLLPHAARDVVVNLNRYRASEDPWREKLDPQDAATVHCVDYAVQRRAFVVDLEPRGAARRGADDALLDALLSRLDPLFDAFGWAAEEFTWVNATSAAGGAVLCSFASPNLSFWALVPCDRTGRREARRLPAADRGVRLDRSKHYVTFETNEGDTPRILVSAMASSWASARRGSLPVAWAIDPLLAERFPALFDHFAATATPNDSFVAATAGAGYAMLDQFSAPQLDAYAARVGRLLAAYGPSVVDSYGYANLSTMQRYAAAAAAAGGAPSLFVSQPNWDQRAYAPYHCAQDNMWLPDGTPVVCSSYDPQLFYYKDGLIPFAPAEELALRIRRVAEKHAPPFFILVYGGLSAFGNPLGKSGGPLHEGLPWTDFWSLIQKTMQHLGDDFVAVGATELARLAREAQLVPSA</sequence>
<dbReference type="InterPro" id="IPR048309">
    <property type="entry name" value="GxGYxYP_N_3rd"/>
</dbReference>
<evidence type="ECO:0000256" key="1">
    <source>
        <dbReference type="SAM" id="SignalP"/>
    </source>
</evidence>
<dbReference type="EMBL" id="JBGBPQ010000017">
    <property type="protein sequence ID" value="KAL1507658.1"/>
    <property type="molecule type" value="Genomic_DNA"/>
</dbReference>
<dbReference type="AlphaFoldDB" id="A0AB34IWL1"/>